<reference evidence="1" key="1">
    <citation type="journal article" date="2015" name="Nature">
        <title>Complex archaea that bridge the gap between prokaryotes and eukaryotes.</title>
        <authorList>
            <person name="Spang A."/>
            <person name="Saw J.H."/>
            <person name="Jorgensen S.L."/>
            <person name="Zaremba-Niedzwiedzka K."/>
            <person name="Martijn J."/>
            <person name="Lind A.E."/>
            <person name="van Eijk R."/>
            <person name="Schleper C."/>
            <person name="Guy L."/>
            <person name="Ettema T.J."/>
        </authorList>
    </citation>
    <scope>NUCLEOTIDE SEQUENCE</scope>
</reference>
<proteinExistence type="predicted"/>
<sequence length="92" mass="10971">MYFESTLTEHNGEREYDSHYLIAADDFEDALKKIREYASNWYGEADAWDIVYNEEEDHWSFFGGAIIITVSDPVQTTLEKYFERLKDIYLIK</sequence>
<accession>A0A0F8Z0L9</accession>
<evidence type="ECO:0000313" key="1">
    <source>
        <dbReference type="EMBL" id="KKK87198.1"/>
    </source>
</evidence>
<protein>
    <submittedName>
        <fullName evidence="1">Uncharacterized protein</fullName>
    </submittedName>
</protein>
<organism evidence="1">
    <name type="scientific">marine sediment metagenome</name>
    <dbReference type="NCBI Taxonomy" id="412755"/>
    <lineage>
        <taxon>unclassified sequences</taxon>
        <taxon>metagenomes</taxon>
        <taxon>ecological metagenomes</taxon>
    </lineage>
</organism>
<name>A0A0F8Z0L9_9ZZZZ</name>
<dbReference type="EMBL" id="LAZR01050510">
    <property type="protein sequence ID" value="KKK87198.1"/>
    <property type="molecule type" value="Genomic_DNA"/>
</dbReference>
<comment type="caution">
    <text evidence="1">The sequence shown here is derived from an EMBL/GenBank/DDBJ whole genome shotgun (WGS) entry which is preliminary data.</text>
</comment>
<gene>
    <name evidence="1" type="ORF">LCGC14_2755630</name>
</gene>
<dbReference type="AlphaFoldDB" id="A0A0F8Z0L9"/>